<sequence length="75" mass="8741">MVKKIEIHQQTKYTCSFCGKTKIKEMGCGDLALWFLHEDSGWWCLQDRFHCCNRACHQKTEGIERPGETLPFGHP</sequence>
<gene>
    <name evidence="3" type="ORF">GW7_17466</name>
</gene>
<reference evidence="3 4" key="1">
    <citation type="journal article" date="2011" name="Nature">
        <title>Genome sequencing reveals insights into physiology and longevity of the naked mole rat.</title>
        <authorList>
            <person name="Kim E.B."/>
            <person name="Fang X."/>
            <person name="Fushan A.A."/>
            <person name="Huang Z."/>
            <person name="Lobanov A.V."/>
            <person name="Han L."/>
            <person name="Marino S.M."/>
            <person name="Sun X."/>
            <person name="Turanov A.A."/>
            <person name="Yang P."/>
            <person name="Yim S.H."/>
            <person name="Zhao X."/>
            <person name="Kasaikina M.V."/>
            <person name="Stoletzki N."/>
            <person name="Peng C."/>
            <person name="Polak P."/>
            <person name="Xiong Z."/>
            <person name="Kiezun A."/>
            <person name="Zhu Y."/>
            <person name="Chen Y."/>
            <person name="Kryukov G.V."/>
            <person name="Zhang Q."/>
            <person name="Peshkin L."/>
            <person name="Yang L."/>
            <person name="Bronson R.T."/>
            <person name="Buffenstein R."/>
            <person name="Wang B."/>
            <person name="Han C."/>
            <person name="Li Q."/>
            <person name="Chen L."/>
            <person name="Zhao W."/>
            <person name="Sunyaev S.R."/>
            <person name="Park T.J."/>
            <person name="Zhang G."/>
            <person name="Wang J."/>
            <person name="Gladyshev V.N."/>
        </authorList>
    </citation>
    <scope>NUCLEOTIDE SEQUENCE [LARGE SCALE GENOMIC DNA]</scope>
</reference>
<dbReference type="InParanoid" id="G5BDK3"/>
<evidence type="ECO:0000256" key="1">
    <source>
        <dbReference type="ARBA" id="ARBA00022980"/>
    </source>
</evidence>
<evidence type="ECO:0000313" key="3">
    <source>
        <dbReference type="EMBL" id="EHB07364.1"/>
    </source>
</evidence>
<name>G5BDK3_HETGA</name>
<dbReference type="Proteomes" id="UP000006813">
    <property type="component" value="Unassembled WGS sequence"/>
</dbReference>
<dbReference type="GO" id="GO:0044391">
    <property type="term" value="C:ribosomal subunit"/>
    <property type="evidence" value="ECO:0007669"/>
    <property type="project" value="UniProtKB-ARBA"/>
</dbReference>
<dbReference type="Gene3D" id="2.20.25.30">
    <property type="match status" value="1"/>
</dbReference>
<accession>G5BDK3</accession>
<evidence type="ECO:0000313" key="4">
    <source>
        <dbReference type="Proteomes" id="UP000006813"/>
    </source>
</evidence>
<keyword evidence="1" id="KW-0689">Ribosomal protein</keyword>
<proteinExistence type="predicted"/>
<evidence type="ECO:0000256" key="2">
    <source>
        <dbReference type="ARBA" id="ARBA00023274"/>
    </source>
</evidence>
<organism evidence="3 4">
    <name type="scientific">Heterocephalus glaber</name>
    <name type="common">Naked mole rat</name>
    <dbReference type="NCBI Taxonomy" id="10181"/>
    <lineage>
        <taxon>Eukaryota</taxon>
        <taxon>Metazoa</taxon>
        <taxon>Chordata</taxon>
        <taxon>Craniata</taxon>
        <taxon>Vertebrata</taxon>
        <taxon>Euteleostomi</taxon>
        <taxon>Mammalia</taxon>
        <taxon>Eutheria</taxon>
        <taxon>Euarchontoglires</taxon>
        <taxon>Glires</taxon>
        <taxon>Rodentia</taxon>
        <taxon>Hystricomorpha</taxon>
        <taxon>Bathyergidae</taxon>
        <taxon>Heterocephalus</taxon>
    </lineage>
</organism>
<dbReference type="GO" id="GO:0006412">
    <property type="term" value="P:translation"/>
    <property type="evidence" value="ECO:0007669"/>
    <property type="project" value="InterPro"/>
</dbReference>
<dbReference type="AlphaFoldDB" id="G5BDK3"/>
<keyword evidence="2" id="KW-0687">Ribonucleoprotein</keyword>
<protein>
    <recommendedName>
        <fullName evidence="5">60S ribosomal protein L37a</fullName>
    </recommendedName>
</protein>
<dbReference type="GO" id="GO:0003735">
    <property type="term" value="F:structural constituent of ribosome"/>
    <property type="evidence" value="ECO:0007669"/>
    <property type="project" value="InterPro"/>
</dbReference>
<dbReference type="InterPro" id="IPR002674">
    <property type="entry name" value="Ribosomal_eL43"/>
</dbReference>
<evidence type="ECO:0008006" key="5">
    <source>
        <dbReference type="Google" id="ProtNLM"/>
    </source>
</evidence>
<dbReference type="EMBL" id="JH169663">
    <property type="protein sequence ID" value="EHB07364.1"/>
    <property type="molecule type" value="Genomic_DNA"/>
</dbReference>
<dbReference type="Pfam" id="PF01780">
    <property type="entry name" value="Ribosomal_L37ae"/>
    <property type="match status" value="1"/>
</dbReference>
<dbReference type="InterPro" id="IPR011331">
    <property type="entry name" value="Ribosomal_eL37/eL43"/>
</dbReference>